<reference evidence="1 2" key="1">
    <citation type="journal article" date="2013" name="Curr. Biol.">
        <title>The Genome of the Foraminiferan Reticulomyxa filosa.</title>
        <authorList>
            <person name="Glockner G."/>
            <person name="Hulsmann N."/>
            <person name="Schleicher M."/>
            <person name="Noegel A.A."/>
            <person name="Eichinger L."/>
            <person name="Gallinger C."/>
            <person name="Pawlowski J."/>
            <person name="Sierra R."/>
            <person name="Euteneuer U."/>
            <person name="Pillet L."/>
            <person name="Moustafa A."/>
            <person name="Platzer M."/>
            <person name="Groth M."/>
            <person name="Szafranski K."/>
            <person name="Schliwa M."/>
        </authorList>
    </citation>
    <scope>NUCLEOTIDE SEQUENCE [LARGE SCALE GENOMIC DNA]</scope>
</reference>
<proteinExistence type="predicted"/>
<name>X6LX97_RETFI</name>
<evidence type="ECO:0000313" key="1">
    <source>
        <dbReference type="EMBL" id="ETO05762.1"/>
    </source>
</evidence>
<keyword evidence="2" id="KW-1185">Reference proteome</keyword>
<sequence length="127" mass="14897">LLLKNGHLTKKNKMLNCLCSSEVVIRFDFYVVSFVKDMCSDDNICYHLYINFLLFIQIKVKKFQLAFILGMSDEILEYVYVTEIQKKGKTVSHYTVRLKRKHKKRNNKSNTVIKIIANGYQIGHFGI</sequence>
<evidence type="ECO:0000313" key="2">
    <source>
        <dbReference type="Proteomes" id="UP000023152"/>
    </source>
</evidence>
<gene>
    <name evidence="1" type="ORF">RFI_31633</name>
</gene>
<dbReference type="AlphaFoldDB" id="X6LX97"/>
<feature type="non-terminal residue" evidence="1">
    <location>
        <position position="1"/>
    </location>
</feature>
<comment type="caution">
    <text evidence="1">The sequence shown here is derived from an EMBL/GenBank/DDBJ whole genome shotgun (WGS) entry which is preliminary data.</text>
</comment>
<organism evidence="1 2">
    <name type="scientific">Reticulomyxa filosa</name>
    <dbReference type="NCBI Taxonomy" id="46433"/>
    <lineage>
        <taxon>Eukaryota</taxon>
        <taxon>Sar</taxon>
        <taxon>Rhizaria</taxon>
        <taxon>Retaria</taxon>
        <taxon>Foraminifera</taxon>
        <taxon>Monothalamids</taxon>
        <taxon>Reticulomyxidae</taxon>
        <taxon>Reticulomyxa</taxon>
    </lineage>
</organism>
<dbReference type="Proteomes" id="UP000023152">
    <property type="component" value="Unassembled WGS sequence"/>
</dbReference>
<dbReference type="EMBL" id="ASPP01027795">
    <property type="protein sequence ID" value="ETO05762.1"/>
    <property type="molecule type" value="Genomic_DNA"/>
</dbReference>
<accession>X6LX97</accession>
<protein>
    <submittedName>
        <fullName evidence="1">Uncharacterized protein</fullName>
    </submittedName>
</protein>